<accession>A0AAV1Z2V0</accession>
<dbReference type="Gene3D" id="3.30.420.10">
    <property type="entry name" value="Ribonuclease H-like superfamily/Ribonuclease H"/>
    <property type="match status" value="1"/>
</dbReference>
<proteinExistence type="predicted"/>
<comment type="caution">
    <text evidence="1">The sequence shown here is derived from an EMBL/GenBank/DDBJ whole genome shotgun (WGS) entry which is preliminary data.</text>
</comment>
<name>A0AAV1Z2V0_9ARAC</name>
<dbReference type="PANTHER" id="PTHR47326:SF1">
    <property type="entry name" value="HTH PSQ-TYPE DOMAIN-CONTAINING PROTEIN"/>
    <property type="match status" value="1"/>
</dbReference>
<dbReference type="PANTHER" id="PTHR47326">
    <property type="entry name" value="TRANSPOSABLE ELEMENT TC3 TRANSPOSASE-LIKE PROTEIN"/>
    <property type="match status" value="1"/>
</dbReference>
<feature type="non-terminal residue" evidence="1">
    <location>
        <position position="99"/>
    </location>
</feature>
<evidence type="ECO:0000313" key="2">
    <source>
        <dbReference type="Proteomes" id="UP001497382"/>
    </source>
</evidence>
<dbReference type="GO" id="GO:0003676">
    <property type="term" value="F:nucleic acid binding"/>
    <property type="evidence" value="ECO:0007669"/>
    <property type="project" value="InterPro"/>
</dbReference>
<gene>
    <name evidence="1" type="ORF">LARSCL_LOCUS2124</name>
</gene>
<reference evidence="1 2" key="1">
    <citation type="submission" date="2024-04" db="EMBL/GenBank/DDBJ databases">
        <authorList>
            <person name="Rising A."/>
            <person name="Reimegard J."/>
            <person name="Sonavane S."/>
            <person name="Akerstrom W."/>
            <person name="Nylinder S."/>
            <person name="Hedman E."/>
            <person name="Kallberg Y."/>
        </authorList>
    </citation>
    <scope>NUCLEOTIDE SEQUENCE [LARGE SCALE GENOMIC DNA]</scope>
</reference>
<protein>
    <recommendedName>
        <fullName evidence="3">Transposase</fullName>
    </recommendedName>
</protein>
<dbReference type="Proteomes" id="UP001497382">
    <property type="component" value="Unassembled WGS sequence"/>
</dbReference>
<dbReference type="EMBL" id="CAXIEN010000014">
    <property type="protein sequence ID" value="CAL1264728.1"/>
    <property type="molecule type" value="Genomic_DNA"/>
</dbReference>
<dbReference type="AlphaFoldDB" id="A0AAV1Z2V0"/>
<evidence type="ECO:0000313" key="1">
    <source>
        <dbReference type="EMBL" id="CAL1264728.1"/>
    </source>
</evidence>
<sequence>MHQLAASVVMPQSSVWKVLRYTLKKKAYHVQVLHKLEPDDYATRKAMCYDLCQVAEQDGLMDNIFFSDEATFHTCGAVNRHNCRIWASKHPNATIEWKR</sequence>
<keyword evidence="2" id="KW-1185">Reference proteome</keyword>
<dbReference type="InterPro" id="IPR036397">
    <property type="entry name" value="RNaseH_sf"/>
</dbReference>
<organism evidence="1 2">
    <name type="scientific">Larinioides sclopetarius</name>
    <dbReference type="NCBI Taxonomy" id="280406"/>
    <lineage>
        <taxon>Eukaryota</taxon>
        <taxon>Metazoa</taxon>
        <taxon>Ecdysozoa</taxon>
        <taxon>Arthropoda</taxon>
        <taxon>Chelicerata</taxon>
        <taxon>Arachnida</taxon>
        <taxon>Araneae</taxon>
        <taxon>Araneomorphae</taxon>
        <taxon>Entelegynae</taxon>
        <taxon>Araneoidea</taxon>
        <taxon>Araneidae</taxon>
        <taxon>Larinioides</taxon>
    </lineage>
</organism>
<evidence type="ECO:0008006" key="3">
    <source>
        <dbReference type="Google" id="ProtNLM"/>
    </source>
</evidence>